<feature type="compositionally biased region" description="Low complexity" evidence="1">
    <location>
        <begin position="58"/>
        <end position="76"/>
    </location>
</feature>
<dbReference type="Gene3D" id="3.10.350.10">
    <property type="entry name" value="LysM domain"/>
    <property type="match status" value="4"/>
</dbReference>
<evidence type="ECO:0000313" key="4">
    <source>
        <dbReference type="EMBL" id="HDX30222.1"/>
    </source>
</evidence>
<feature type="domain" description="LysM" evidence="3">
    <location>
        <begin position="136"/>
        <end position="180"/>
    </location>
</feature>
<feature type="region of interest" description="Disordered" evidence="1">
    <location>
        <begin position="57"/>
        <end position="76"/>
    </location>
</feature>
<dbReference type="AlphaFoldDB" id="A0A7C1JIQ3"/>
<comment type="caution">
    <text evidence="4">The sequence shown here is derived from an EMBL/GenBank/DDBJ whole genome shotgun (WGS) entry which is preliminary data.</text>
</comment>
<evidence type="ECO:0000259" key="3">
    <source>
        <dbReference type="PROSITE" id="PS51782"/>
    </source>
</evidence>
<keyword evidence="2" id="KW-0732">Signal</keyword>
<dbReference type="EMBL" id="DSMG01000025">
    <property type="protein sequence ID" value="HDX30222.1"/>
    <property type="molecule type" value="Genomic_DNA"/>
</dbReference>
<name>A0A7C1JIQ3_9CHLR</name>
<dbReference type="PANTHER" id="PTHR33734:SF22">
    <property type="entry name" value="MEMBRANE-BOUND LYTIC MUREIN TRANSGLYCOSYLASE D"/>
    <property type="match status" value="1"/>
</dbReference>
<dbReference type="Pfam" id="PF01476">
    <property type="entry name" value="LysM"/>
    <property type="match status" value="4"/>
</dbReference>
<dbReference type="SUPFAM" id="SSF54106">
    <property type="entry name" value="LysM domain"/>
    <property type="match status" value="4"/>
</dbReference>
<evidence type="ECO:0000256" key="2">
    <source>
        <dbReference type="SAM" id="SignalP"/>
    </source>
</evidence>
<reference evidence="4" key="1">
    <citation type="journal article" date="2020" name="mSystems">
        <title>Genome- and Community-Level Interaction Insights into Carbon Utilization and Element Cycling Functions of Hydrothermarchaeota in Hydrothermal Sediment.</title>
        <authorList>
            <person name="Zhou Z."/>
            <person name="Liu Y."/>
            <person name="Xu W."/>
            <person name="Pan J."/>
            <person name="Luo Z.H."/>
            <person name="Li M."/>
        </authorList>
    </citation>
    <scope>NUCLEOTIDE SEQUENCE [LARGE SCALE GENOMIC DNA]</scope>
    <source>
        <strain evidence="4">SpSt-289</strain>
    </source>
</reference>
<feature type="domain" description="LysM" evidence="3">
    <location>
        <begin position="268"/>
        <end position="312"/>
    </location>
</feature>
<accession>A0A7C1JIQ3</accession>
<gene>
    <name evidence="4" type="ORF">ENQ20_01870</name>
</gene>
<dbReference type="InterPro" id="IPR036779">
    <property type="entry name" value="LysM_dom_sf"/>
</dbReference>
<dbReference type="SMART" id="SM00257">
    <property type="entry name" value="LysM"/>
    <property type="match status" value="4"/>
</dbReference>
<dbReference type="PROSITE" id="PS51782">
    <property type="entry name" value="LYSM"/>
    <property type="match status" value="4"/>
</dbReference>
<proteinExistence type="predicted"/>
<dbReference type="PANTHER" id="PTHR33734">
    <property type="entry name" value="LYSM DOMAIN-CONTAINING GPI-ANCHORED PROTEIN 2"/>
    <property type="match status" value="1"/>
</dbReference>
<feature type="chain" id="PRO_5027754368" evidence="2">
    <location>
        <begin position="23"/>
        <end position="314"/>
    </location>
</feature>
<evidence type="ECO:0000256" key="1">
    <source>
        <dbReference type="SAM" id="MobiDB-lite"/>
    </source>
</evidence>
<dbReference type="CDD" id="cd00118">
    <property type="entry name" value="LysM"/>
    <property type="match status" value="3"/>
</dbReference>
<feature type="domain" description="LysM" evidence="3">
    <location>
        <begin position="210"/>
        <end position="254"/>
    </location>
</feature>
<feature type="signal peptide" evidence="2">
    <location>
        <begin position="1"/>
        <end position="22"/>
    </location>
</feature>
<feature type="domain" description="LysM" evidence="3">
    <location>
        <begin position="81"/>
        <end position="124"/>
    </location>
</feature>
<organism evidence="4">
    <name type="scientific">Caldilinea aerophila</name>
    <dbReference type="NCBI Taxonomy" id="133453"/>
    <lineage>
        <taxon>Bacteria</taxon>
        <taxon>Bacillati</taxon>
        <taxon>Chloroflexota</taxon>
        <taxon>Caldilineae</taxon>
        <taxon>Caldilineales</taxon>
        <taxon>Caldilineaceae</taxon>
        <taxon>Caldilinea</taxon>
    </lineage>
</organism>
<protein>
    <submittedName>
        <fullName evidence="4">LysM peptidoglycan-binding domain-containing protein</fullName>
    </submittedName>
</protein>
<sequence>MAVHARYLLFSLLLLTVALMTACTRERPEPSASPAAAVATEAQDGAEPVIEVLETQVSATATPAREASTPTPEPTATRAIFQYTVQAGDTLSALAGRFNVSPQQLRELNNLVDDNIFAGQVLRIPEGEPTPTPEPFRHIVQPGETLFGIAAQYGVNVNVLAEVNALLDRDNLPVGKALLIPGVAAPSTAEGSGSSTAEPGSAATSTQEVVIHVVQPNETLNSIALDYGVSAAEIAAANAIANPNLLRVGQNLIIPGVTPRQVMERRGTWHTVQSGETLFSIAQRYGVSIEAIMVANDLRDPNTIVVGQRLLIPR</sequence>
<dbReference type="InterPro" id="IPR018392">
    <property type="entry name" value="LysM"/>
</dbReference>
<dbReference type="PROSITE" id="PS51257">
    <property type="entry name" value="PROKAR_LIPOPROTEIN"/>
    <property type="match status" value="1"/>
</dbReference>